<feature type="region of interest" description="Disordered" evidence="7">
    <location>
        <begin position="324"/>
        <end position="343"/>
    </location>
</feature>
<name>A0A6P7PRG5_BETSP</name>
<feature type="transmembrane region" description="Helical" evidence="8">
    <location>
        <begin position="220"/>
        <end position="241"/>
    </location>
</feature>
<evidence type="ECO:0000256" key="6">
    <source>
        <dbReference type="ARBA" id="ARBA00023170"/>
    </source>
</evidence>
<evidence type="ECO:0000256" key="4">
    <source>
        <dbReference type="ARBA" id="ARBA00022989"/>
    </source>
</evidence>
<protein>
    <submittedName>
        <fullName evidence="12">Cytokine receptor common subunit gamma-like isoform X1</fullName>
    </submittedName>
</protein>
<evidence type="ECO:0000256" key="5">
    <source>
        <dbReference type="ARBA" id="ARBA00023136"/>
    </source>
</evidence>
<organism evidence="11 12">
    <name type="scientific">Betta splendens</name>
    <name type="common">Siamese fighting fish</name>
    <dbReference type="NCBI Taxonomy" id="158456"/>
    <lineage>
        <taxon>Eukaryota</taxon>
        <taxon>Metazoa</taxon>
        <taxon>Chordata</taxon>
        <taxon>Craniata</taxon>
        <taxon>Vertebrata</taxon>
        <taxon>Euteleostomi</taxon>
        <taxon>Actinopterygii</taxon>
        <taxon>Neopterygii</taxon>
        <taxon>Teleostei</taxon>
        <taxon>Neoteleostei</taxon>
        <taxon>Acanthomorphata</taxon>
        <taxon>Anabantaria</taxon>
        <taxon>Anabantiformes</taxon>
        <taxon>Anabantoidei</taxon>
        <taxon>Osphronemidae</taxon>
        <taxon>Betta</taxon>
    </lineage>
</organism>
<keyword evidence="11" id="KW-1185">Reference proteome</keyword>
<dbReference type="SUPFAM" id="SSF49265">
    <property type="entry name" value="Fibronectin type III"/>
    <property type="match status" value="2"/>
</dbReference>
<dbReference type="GO" id="GO:0009897">
    <property type="term" value="C:external side of plasma membrane"/>
    <property type="evidence" value="ECO:0007669"/>
    <property type="project" value="TreeGrafter"/>
</dbReference>
<keyword evidence="3 9" id="KW-0732">Signal</keyword>
<dbReference type="InParanoid" id="A0A6P7PRG5"/>
<dbReference type="GeneID" id="114869401"/>
<feature type="signal peptide" evidence="9">
    <location>
        <begin position="1"/>
        <end position="18"/>
    </location>
</feature>
<evidence type="ECO:0000259" key="10">
    <source>
        <dbReference type="Pfam" id="PF21604"/>
    </source>
</evidence>
<proteinExistence type="predicted"/>
<evidence type="ECO:0000313" key="12">
    <source>
        <dbReference type="RefSeq" id="XP_029029459.1"/>
    </source>
</evidence>
<dbReference type="OrthoDB" id="8942047at2759"/>
<feature type="compositionally biased region" description="Low complexity" evidence="7">
    <location>
        <begin position="331"/>
        <end position="343"/>
    </location>
</feature>
<dbReference type="GO" id="GO:0004896">
    <property type="term" value="F:cytokine receptor activity"/>
    <property type="evidence" value="ECO:0007669"/>
    <property type="project" value="TreeGrafter"/>
</dbReference>
<keyword evidence="5 8" id="KW-0472">Membrane</keyword>
<keyword evidence="2 8" id="KW-0812">Transmembrane</keyword>
<dbReference type="PANTHER" id="PTHR23037">
    <property type="entry name" value="CYTOKINE RECEPTOR"/>
    <property type="match status" value="1"/>
</dbReference>
<evidence type="ECO:0000256" key="9">
    <source>
        <dbReference type="SAM" id="SignalP"/>
    </source>
</evidence>
<evidence type="ECO:0000256" key="1">
    <source>
        <dbReference type="ARBA" id="ARBA00004167"/>
    </source>
</evidence>
<keyword evidence="4 8" id="KW-1133">Transmembrane helix</keyword>
<dbReference type="PANTHER" id="PTHR23037:SF47">
    <property type="entry name" value="INTERLEUKIN 2 RECEPTOR SUBUNIT GAMMA"/>
    <property type="match status" value="1"/>
</dbReference>
<dbReference type="AlphaFoldDB" id="A0A6P7PRG5"/>
<evidence type="ECO:0000256" key="7">
    <source>
        <dbReference type="SAM" id="MobiDB-lite"/>
    </source>
</evidence>
<evidence type="ECO:0000256" key="8">
    <source>
        <dbReference type="SAM" id="Phobius"/>
    </source>
</evidence>
<evidence type="ECO:0000313" key="11">
    <source>
        <dbReference type="Proteomes" id="UP000515150"/>
    </source>
</evidence>
<dbReference type="Pfam" id="PF21604">
    <property type="entry name" value="CRLF2_D1"/>
    <property type="match status" value="1"/>
</dbReference>
<accession>A0A6P7PRG5</accession>
<dbReference type="FunCoup" id="A0A6P7PRG5">
    <property type="interactions" value="1377"/>
</dbReference>
<dbReference type="KEGG" id="bspl:114869401"/>
<evidence type="ECO:0000256" key="2">
    <source>
        <dbReference type="ARBA" id="ARBA00022692"/>
    </source>
</evidence>
<dbReference type="Gene3D" id="2.60.40.10">
    <property type="entry name" value="Immunoglobulins"/>
    <property type="match status" value="2"/>
</dbReference>
<comment type="subcellular location">
    <subcellularLocation>
        <location evidence="1">Membrane</location>
        <topology evidence="1">Single-pass membrane protein</topology>
    </subcellularLocation>
</comment>
<feature type="chain" id="PRO_5027992350" evidence="9">
    <location>
        <begin position="19"/>
        <end position="343"/>
    </location>
</feature>
<gene>
    <name evidence="12" type="primary">LOC114869401</name>
</gene>
<dbReference type="InterPro" id="IPR048651">
    <property type="entry name" value="CRLF2-like_D1"/>
</dbReference>
<feature type="domain" description="Cytokine receptor-like factor 2-like D1" evidence="10">
    <location>
        <begin position="31"/>
        <end position="75"/>
    </location>
</feature>
<dbReference type="Proteomes" id="UP000515150">
    <property type="component" value="Chromosome 14"/>
</dbReference>
<sequence>MMAATLFLLLFLTEHAFTKEPDVSCFVDHVKHIKCFWGDQGIPDVNYTFSSRFSNNKEFMSCDTYLPENGRTIGCKQPCDNASSQRFSTFFTKLVYGNQTVEAKHDLRNRVLLHPPVNLTIQKESDSNVWLYWNQTMRGCVESEVCSRINDNKWETSKISTGMQSFCINLPNSKYRYELKVRSKFGSSCGESIFWSNWSEPVVWGSNNSTDTSQASSMSVLTPVLYVVGAITLIILVLMLLHCERLRVILIPVVPKPSLIDQDMENWLQSSKGLNSESFKANYNERACTVREYCQVTQFDSESSDGSACSVTTFQTDCSVSIPANKPEDLSPPSSSSTSTVTV</sequence>
<dbReference type="InterPro" id="IPR036116">
    <property type="entry name" value="FN3_sf"/>
</dbReference>
<keyword evidence="6" id="KW-0675">Receptor</keyword>
<dbReference type="InterPro" id="IPR013783">
    <property type="entry name" value="Ig-like_fold"/>
</dbReference>
<reference evidence="12" key="1">
    <citation type="submission" date="2025-08" db="UniProtKB">
        <authorList>
            <consortium name="RefSeq"/>
        </authorList>
    </citation>
    <scope>IDENTIFICATION</scope>
</reference>
<dbReference type="RefSeq" id="XP_029029459.1">
    <property type="nucleotide sequence ID" value="XM_029173626.3"/>
</dbReference>
<evidence type="ECO:0000256" key="3">
    <source>
        <dbReference type="ARBA" id="ARBA00022729"/>
    </source>
</evidence>